<evidence type="ECO:0000313" key="3">
    <source>
        <dbReference type="Proteomes" id="UP000232883"/>
    </source>
</evidence>
<dbReference type="OrthoDB" id="9788101at2"/>
<dbReference type="Pfam" id="PF00535">
    <property type="entry name" value="Glycos_transf_2"/>
    <property type="match status" value="1"/>
</dbReference>
<organism evidence="2 3">
    <name type="scientific">Spirosoma pollinicola</name>
    <dbReference type="NCBI Taxonomy" id="2057025"/>
    <lineage>
        <taxon>Bacteria</taxon>
        <taxon>Pseudomonadati</taxon>
        <taxon>Bacteroidota</taxon>
        <taxon>Cytophagia</taxon>
        <taxon>Cytophagales</taxon>
        <taxon>Cytophagaceae</taxon>
        <taxon>Spirosoma</taxon>
    </lineage>
</organism>
<evidence type="ECO:0000259" key="1">
    <source>
        <dbReference type="Pfam" id="PF00535"/>
    </source>
</evidence>
<dbReference type="InterPro" id="IPR029044">
    <property type="entry name" value="Nucleotide-diphossugar_trans"/>
</dbReference>
<dbReference type="InterPro" id="IPR001173">
    <property type="entry name" value="Glyco_trans_2-like"/>
</dbReference>
<gene>
    <name evidence="2" type="ORF">CWM47_26385</name>
</gene>
<accession>A0A2K8Z5C4</accession>
<reference evidence="2 3" key="1">
    <citation type="submission" date="2017-11" db="EMBL/GenBank/DDBJ databases">
        <title>Taxonomic description and genome sequences of Spirosoma HA7 sp. nov., isolated from pollen microhabitat of Corylus avellana.</title>
        <authorList>
            <person name="Ambika Manirajan B."/>
            <person name="Suarez C."/>
            <person name="Ratering S."/>
            <person name="Geissler-Plaum R."/>
            <person name="Cardinale M."/>
            <person name="Sylvia S."/>
        </authorList>
    </citation>
    <scope>NUCLEOTIDE SEQUENCE [LARGE SCALE GENOMIC DNA]</scope>
    <source>
        <strain evidence="2 3">HA7</strain>
    </source>
</reference>
<dbReference type="CDD" id="cd06433">
    <property type="entry name" value="GT_2_WfgS_like"/>
    <property type="match status" value="1"/>
</dbReference>
<dbReference type="GO" id="GO:0016758">
    <property type="term" value="F:hexosyltransferase activity"/>
    <property type="evidence" value="ECO:0007669"/>
    <property type="project" value="UniProtKB-ARBA"/>
</dbReference>
<protein>
    <submittedName>
        <fullName evidence="2">Glycosyltransferase</fullName>
    </submittedName>
</protein>
<dbReference type="Proteomes" id="UP000232883">
    <property type="component" value="Chromosome"/>
</dbReference>
<proteinExistence type="predicted"/>
<dbReference type="AlphaFoldDB" id="A0A2K8Z5C4"/>
<sequence length="250" mass="28482">MQLAKETSKPLISIIVPVFNAVICLEAALESIVNQNYSNYELIIIDGGSTDGSLTVIEKFKDKIKLCISEVDSGIYDAMNKGIDRAEGEWLYFLGSDDELSPDILEKIVPFLNDKYKIVFGDVVFDNGYRMQSFLGYRTLLQNTLHHQGAFYSRENFTSFRYDNSLKILADYELNLINYVKKLPVLHIPAIIARCNSGGTSSQLSQSLFETNMVRKRHVDGKLKNLLLTLSLNLYYTQKMIRRVLYGHKV</sequence>
<dbReference type="RefSeq" id="WP_100991480.1">
    <property type="nucleotide sequence ID" value="NZ_CP025096.1"/>
</dbReference>
<keyword evidence="3" id="KW-1185">Reference proteome</keyword>
<dbReference type="PANTHER" id="PTHR22916:SF3">
    <property type="entry name" value="UDP-GLCNAC:BETAGAL BETA-1,3-N-ACETYLGLUCOSAMINYLTRANSFERASE-LIKE PROTEIN 1"/>
    <property type="match status" value="1"/>
</dbReference>
<keyword evidence="2" id="KW-0808">Transferase</keyword>
<evidence type="ECO:0000313" key="2">
    <source>
        <dbReference type="EMBL" id="AUD05061.1"/>
    </source>
</evidence>
<dbReference type="KEGG" id="spir:CWM47_26385"/>
<dbReference type="Gene3D" id="3.90.550.10">
    <property type="entry name" value="Spore Coat Polysaccharide Biosynthesis Protein SpsA, Chain A"/>
    <property type="match status" value="1"/>
</dbReference>
<name>A0A2K8Z5C4_9BACT</name>
<dbReference type="SUPFAM" id="SSF53448">
    <property type="entry name" value="Nucleotide-diphospho-sugar transferases"/>
    <property type="match status" value="1"/>
</dbReference>
<dbReference type="EMBL" id="CP025096">
    <property type="protein sequence ID" value="AUD05061.1"/>
    <property type="molecule type" value="Genomic_DNA"/>
</dbReference>
<feature type="domain" description="Glycosyltransferase 2-like" evidence="1">
    <location>
        <begin position="13"/>
        <end position="139"/>
    </location>
</feature>
<dbReference type="PANTHER" id="PTHR22916">
    <property type="entry name" value="GLYCOSYLTRANSFERASE"/>
    <property type="match status" value="1"/>
</dbReference>